<name>A0A507D625_9FUNG</name>
<sequence>MRPLFIATRATNLRRKGEFLLSGIVSQEVNLYGPHVGSREVQKDDTGATNTSHDQSITAFSSIDFRYYTGYHWKSR</sequence>
<dbReference type="AlphaFoldDB" id="A0A507D625"/>
<reference evidence="1 2" key="1">
    <citation type="journal article" date="2019" name="Sci. Rep.">
        <title>Comparative genomics of chytrid fungi reveal insights into the obligate biotrophic and pathogenic lifestyle of Synchytrium endobioticum.</title>
        <authorList>
            <person name="van de Vossenberg B.T.L.H."/>
            <person name="Warris S."/>
            <person name="Nguyen H.D.T."/>
            <person name="van Gent-Pelzer M.P.E."/>
            <person name="Joly D.L."/>
            <person name="van de Geest H.C."/>
            <person name="Bonants P.J.M."/>
            <person name="Smith D.S."/>
            <person name="Levesque C.A."/>
            <person name="van der Lee T.A.J."/>
        </authorList>
    </citation>
    <scope>NUCLEOTIDE SEQUENCE [LARGE SCALE GENOMIC DNA]</scope>
    <source>
        <strain evidence="1 2">MB42</strain>
    </source>
</reference>
<evidence type="ECO:0000313" key="1">
    <source>
        <dbReference type="EMBL" id="TPX46914.1"/>
    </source>
</evidence>
<organism evidence="1 2">
    <name type="scientific">Synchytrium endobioticum</name>
    <dbReference type="NCBI Taxonomy" id="286115"/>
    <lineage>
        <taxon>Eukaryota</taxon>
        <taxon>Fungi</taxon>
        <taxon>Fungi incertae sedis</taxon>
        <taxon>Chytridiomycota</taxon>
        <taxon>Chytridiomycota incertae sedis</taxon>
        <taxon>Chytridiomycetes</taxon>
        <taxon>Synchytriales</taxon>
        <taxon>Synchytriaceae</taxon>
        <taxon>Synchytrium</taxon>
    </lineage>
</organism>
<gene>
    <name evidence="1" type="ORF">SeMB42_g03540</name>
</gene>
<accession>A0A507D625</accession>
<dbReference type="Proteomes" id="UP000317494">
    <property type="component" value="Unassembled WGS sequence"/>
</dbReference>
<dbReference type="VEuPathDB" id="FungiDB:SeMB42_g03540"/>
<proteinExistence type="predicted"/>
<keyword evidence="2" id="KW-1185">Reference proteome</keyword>
<evidence type="ECO:0000313" key="2">
    <source>
        <dbReference type="Proteomes" id="UP000317494"/>
    </source>
</evidence>
<dbReference type="EMBL" id="QEAN01000126">
    <property type="protein sequence ID" value="TPX46914.1"/>
    <property type="molecule type" value="Genomic_DNA"/>
</dbReference>
<protein>
    <submittedName>
        <fullName evidence="1">Uncharacterized protein</fullName>
    </submittedName>
</protein>
<comment type="caution">
    <text evidence="1">The sequence shown here is derived from an EMBL/GenBank/DDBJ whole genome shotgun (WGS) entry which is preliminary data.</text>
</comment>